<dbReference type="Pfam" id="PF23842">
    <property type="entry name" value="Phage_tail_terminator_3"/>
    <property type="match status" value="1"/>
</dbReference>
<evidence type="ECO:0000313" key="2">
    <source>
        <dbReference type="Proteomes" id="UP000467840"/>
    </source>
</evidence>
<name>A0A6A6K134_HEVBR</name>
<dbReference type="EMBL" id="JAAGAX010000191">
    <property type="protein sequence ID" value="KAF2282492.1"/>
    <property type="molecule type" value="Genomic_DNA"/>
</dbReference>
<proteinExistence type="predicted"/>
<comment type="caution">
    <text evidence="1">The sequence shown here is derived from an EMBL/GenBank/DDBJ whole genome shotgun (WGS) entry which is preliminary data.</text>
</comment>
<accession>A0A6A6K134</accession>
<dbReference type="Proteomes" id="UP000467840">
    <property type="component" value="Unassembled WGS sequence"/>
</dbReference>
<reference evidence="1 2" key="1">
    <citation type="journal article" date="2020" name="Mol. Plant">
        <title>The Chromosome-Based Rubber Tree Genome Provides New Insights into Spurge Genome Evolution and Rubber Biosynthesis.</title>
        <authorList>
            <person name="Liu J."/>
            <person name="Shi C."/>
            <person name="Shi C.C."/>
            <person name="Li W."/>
            <person name="Zhang Q.J."/>
            <person name="Zhang Y."/>
            <person name="Li K."/>
            <person name="Lu H.F."/>
            <person name="Shi C."/>
            <person name="Zhu S.T."/>
            <person name="Xiao Z.Y."/>
            <person name="Nan H."/>
            <person name="Yue Y."/>
            <person name="Zhu X.G."/>
            <person name="Wu Y."/>
            <person name="Hong X.N."/>
            <person name="Fan G.Y."/>
            <person name="Tong Y."/>
            <person name="Zhang D."/>
            <person name="Mao C.L."/>
            <person name="Liu Y.L."/>
            <person name="Hao S.J."/>
            <person name="Liu W.Q."/>
            <person name="Lv M.Q."/>
            <person name="Zhang H.B."/>
            <person name="Liu Y."/>
            <person name="Hu-Tang G.R."/>
            <person name="Wang J.P."/>
            <person name="Wang J.H."/>
            <person name="Sun Y.H."/>
            <person name="Ni S.B."/>
            <person name="Chen W.B."/>
            <person name="Zhang X.C."/>
            <person name="Jiao Y.N."/>
            <person name="Eichler E.E."/>
            <person name="Li G.H."/>
            <person name="Liu X."/>
            <person name="Gao L.Z."/>
        </authorList>
    </citation>
    <scope>NUCLEOTIDE SEQUENCE [LARGE SCALE GENOMIC DNA]</scope>
    <source>
        <strain evidence="2">cv. GT1</strain>
        <tissue evidence="1">Leaf</tissue>
    </source>
</reference>
<organism evidence="1 2">
    <name type="scientific">Hevea brasiliensis</name>
    <name type="common">Para rubber tree</name>
    <name type="synonym">Siphonia brasiliensis</name>
    <dbReference type="NCBI Taxonomy" id="3981"/>
    <lineage>
        <taxon>Eukaryota</taxon>
        <taxon>Viridiplantae</taxon>
        <taxon>Streptophyta</taxon>
        <taxon>Embryophyta</taxon>
        <taxon>Tracheophyta</taxon>
        <taxon>Spermatophyta</taxon>
        <taxon>Magnoliopsida</taxon>
        <taxon>eudicotyledons</taxon>
        <taxon>Gunneridae</taxon>
        <taxon>Pentapetalae</taxon>
        <taxon>rosids</taxon>
        <taxon>fabids</taxon>
        <taxon>Malpighiales</taxon>
        <taxon>Euphorbiaceae</taxon>
        <taxon>Crotonoideae</taxon>
        <taxon>Micrandreae</taxon>
        <taxon>Hevea</taxon>
    </lineage>
</organism>
<gene>
    <name evidence="1" type="ORF">GH714_044098</name>
</gene>
<protein>
    <submittedName>
        <fullName evidence="1">Uncharacterized protein</fullName>
    </submittedName>
</protein>
<dbReference type="InterPro" id="IPR056950">
    <property type="entry name" value="Phage_tail_terminator_3"/>
</dbReference>
<keyword evidence="2" id="KW-1185">Reference proteome</keyword>
<sequence>MLLMTSIARFSYTQPATVWHAQEPDPDDPMSVDGGFSAPVAILCDYGFNGKVMTDQSGNEIVAKDTYWTEYVGIRENDYIMLGVQTEPDPISAGAQKAQQNLSRIVDEISSQKIVTAITSASIIIATEAASMTPIDTSTLINSQYRSIDVNGTRVTSRIGYSASYALYVHNASGKLKGQPRANGNGAYWGPNGEPKFLDKAVENTRSMEMFWRDTGKPADRFIVIQPAGGTAITYDLANDFFATVWVLGRQGGADLKEVVTRAREVMQYVEQHQIDSCLGSVRLLNPFPTPVQTEEKRVAIQVSLVIRYGE</sequence>
<evidence type="ECO:0000313" key="1">
    <source>
        <dbReference type="EMBL" id="KAF2282492.1"/>
    </source>
</evidence>
<dbReference type="AlphaFoldDB" id="A0A6A6K134"/>